<protein>
    <submittedName>
        <fullName evidence="2">Unannotated protein</fullName>
    </submittedName>
</protein>
<evidence type="ECO:0000256" key="1">
    <source>
        <dbReference type="SAM" id="Phobius"/>
    </source>
</evidence>
<keyword evidence="1" id="KW-0812">Transmembrane</keyword>
<dbReference type="EMBL" id="CAFBPA010000130">
    <property type="protein sequence ID" value="CAB5008083.1"/>
    <property type="molecule type" value="Genomic_DNA"/>
</dbReference>
<feature type="transmembrane region" description="Helical" evidence="1">
    <location>
        <begin position="33"/>
        <end position="56"/>
    </location>
</feature>
<feature type="transmembrane region" description="Helical" evidence="1">
    <location>
        <begin position="6"/>
        <end position="26"/>
    </location>
</feature>
<organism evidence="2">
    <name type="scientific">freshwater metagenome</name>
    <dbReference type="NCBI Taxonomy" id="449393"/>
    <lineage>
        <taxon>unclassified sequences</taxon>
        <taxon>metagenomes</taxon>
        <taxon>ecological metagenomes</taxon>
    </lineage>
</organism>
<feature type="transmembrane region" description="Helical" evidence="1">
    <location>
        <begin position="68"/>
        <end position="86"/>
    </location>
</feature>
<sequence>MTGWYATAIIVISLLLVLWAGILLVIKRQPDLILALGGVLLEVLLLGFVIGGIVQMVGSDRDFARAEFVGYLFACLVVLPAAFLWARGEKSRAGLAVIAVAYLLLPILIMRVQQVWEGNNVQ</sequence>
<dbReference type="AlphaFoldDB" id="A0A6J7PXQ7"/>
<name>A0A6J7PXQ7_9ZZZZ</name>
<keyword evidence="1" id="KW-0472">Membrane</keyword>
<evidence type="ECO:0000313" key="2">
    <source>
        <dbReference type="EMBL" id="CAB5008083.1"/>
    </source>
</evidence>
<keyword evidence="1" id="KW-1133">Transmembrane helix</keyword>
<reference evidence="2" key="1">
    <citation type="submission" date="2020-05" db="EMBL/GenBank/DDBJ databases">
        <authorList>
            <person name="Chiriac C."/>
            <person name="Salcher M."/>
            <person name="Ghai R."/>
            <person name="Kavagutti S V."/>
        </authorList>
    </citation>
    <scope>NUCLEOTIDE SEQUENCE</scope>
</reference>
<gene>
    <name evidence="2" type="ORF">UFOPK4043_00916</name>
</gene>
<accession>A0A6J7PXQ7</accession>
<proteinExistence type="predicted"/>
<feature type="transmembrane region" description="Helical" evidence="1">
    <location>
        <begin position="93"/>
        <end position="112"/>
    </location>
</feature>